<evidence type="ECO:0000256" key="2">
    <source>
        <dbReference type="SAM" id="Phobius"/>
    </source>
</evidence>
<evidence type="ECO:0000313" key="4">
    <source>
        <dbReference type="Proteomes" id="UP000198876"/>
    </source>
</evidence>
<feature type="compositionally biased region" description="Polar residues" evidence="1">
    <location>
        <begin position="162"/>
        <end position="175"/>
    </location>
</feature>
<evidence type="ECO:0000313" key="3">
    <source>
        <dbReference type="EMBL" id="SFG05044.1"/>
    </source>
</evidence>
<feature type="transmembrane region" description="Helical" evidence="2">
    <location>
        <begin position="18"/>
        <end position="38"/>
    </location>
</feature>
<name>A0A1I2NMC8_9EURY</name>
<keyword evidence="2" id="KW-0472">Membrane</keyword>
<dbReference type="EMBL" id="FOOQ01000001">
    <property type="protein sequence ID" value="SFG05044.1"/>
    <property type="molecule type" value="Genomic_DNA"/>
</dbReference>
<reference evidence="4" key="1">
    <citation type="submission" date="2016-10" db="EMBL/GenBank/DDBJ databases">
        <authorList>
            <person name="Varghese N."/>
            <person name="Submissions S."/>
        </authorList>
    </citation>
    <scope>NUCLEOTIDE SEQUENCE [LARGE SCALE GENOMIC DNA]</scope>
    <source>
        <strain evidence="4">CGMCC 1.7739</strain>
    </source>
</reference>
<dbReference type="InterPro" id="IPR055690">
    <property type="entry name" value="DUF7266"/>
</dbReference>
<dbReference type="RefSeq" id="WP_092889946.1">
    <property type="nucleotide sequence ID" value="NZ_FOOQ01000001.1"/>
</dbReference>
<dbReference type="Proteomes" id="UP000198876">
    <property type="component" value="Unassembled WGS sequence"/>
</dbReference>
<protein>
    <submittedName>
        <fullName evidence="3">Uncharacterized protein</fullName>
    </submittedName>
</protein>
<feature type="region of interest" description="Disordered" evidence="1">
    <location>
        <begin position="157"/>
        <end position="209"/>
    </location>
</feature>
<sequence>MREAPDGFADADRAVSTAIGYVLTLTISAMLVSGLLFAGGQYVDDEREQVTRGELATLAEQLAASLADADRMAASGDADAIRVAAELPTRVAGNTYLVAVSNEATPSGQPNRTVVTLTSSGLDVSASVTFPTTRDAAPGELSGGPLVVVVRDADGDGKGELVTTTEPLSPDSTASLDGDGAAFATFEGGYTASAHRDARTEPNRARDTI</sequence>
<accession>A0A1I2NMC8</accession>
<organism evidence="3 4">
    <name type="scientific">Halopelagius inordinatus</name>
    <dbReference type="NCBI Taxonomy" id="553467"/>
    <lineage>
        <taxon>Archaea</taxon>
        <taxon>Methanobacteriati</taxon>
        <taxon>Methanobacteriota</taxon>
        <taxon>Stenosarchaea group</taxon>
        <taxon>Halobacteria</taxon>
        <taxon>Halobacteriales</taxon>
        <taxon>Haloferacaceae</taxon>
    </lineage>
</organism>
<keyword evidence="2" id="KW-0812">Transmembrane</keyword>
<feature type="compositionally biased region" description="Basic and acidic residues" evidence="1">
    <location>
        <begin position="194"/>
        <end position="209"/>
    </location>
</feature>
<keyword evidence="4" id="KW-1185">Reference proteome</keyword>
<dbReference type="OrthoDB" id="226715at2157"/>
<dbReference type="AlphaFoldDB" id="A0A1I2NMC8"/>
<dbReference type="STRING" id="553467.SAMN04488063_1264"/>
<evidence type="ECO:0000256" key="1">
    <source>
        <dbReference type="SAM" id="MobiDB-lite"/>
    </source>
</evidence>
<dbReference type="Pfam" id="PF23928">
    <property type="entry name" value="DUF7266"/>
    <property type="match status" value="1"/>
</dbReference>
<gene>
    <name evidence="3" type="ORF">SAMN04488063_1264</name>
</gene>
<proteinExistence type="predicted"/>
<keyword evidence="2" id="KW-1133">Transmembrane helix</keyword>